<accession>A0ABQ5FM16</accession>
<evidence type="ECO:0000313" key="1">
    <source>
        <dbReference type="EMBL" id="GJT64179.1"/>
    </source>
</evidence>
<gene>
    <name evidence="1" type="ORF">Tco_1015659</name>
</gene>
<dbReference type="Proteomes" id="UP001151760">
    <property type="component" value="Unassembled WGS sequence"/>
</dbReference>
<evidence type="ECO:0008006" key="3">
    <source>
        <dbReference type="Google" id="ProtNLM"/>
    </source>
</evidence>
<evidence type="ECO:0000313" key="2">
    <source>
        <dbReference type="Proteomes" id="UP001151760"/>
    </source>
</evidence>
<reference evidence="1" key="2">
    <citation type="submission" date="2022-01" db="EMBL/GenBank/DDBJ databases">
        <authorList>
            <person name="Yamashiro T."/>
            <person name="Shiraishi A."/>
            <person name="Satake H."/>
            <person name="Nakayama K."/>
        </authorList>
    </citation>
    <scope>NUCLEOTIDE SEQUENCE</scope>
</reference>
<organism evidence="1 2">
    <name type="scientific">Tanacetum coccineum</name>
    <dbReference type="NCBI Taxonomy" id="301880"/>
    <lineage>
        <taxon>Eukaryota</taxon>
        <taxon>Viridiplantae</taxon>
        <taxon>Streptophyta</taxon>
        <taxon>Embryophyta</taxon>
        <taxon>Tracheophyta</taxon>
        <taxon>Spermatophyta</taxon>
        <taxon>Magnoliopsida</taxon>
        <taxon>eudicotyledons</taxon>
        <taxon>Gunneridae</taxon>
        <taxon>Pentapetalae</taxon>
        <taxon>asterids</taxon>
        <taxon>campanulids</taxon>
        <taxon>Asterales</taxon>
        <taxon>Asteraceae</taxon>
        <taxon>Asteroideae</taxon>
        <taxon>Anthemideae</taxon>
        <taxon>Anthemidinae</taxon>
        <taxon>Tanacetum</taxon>
    </lineage>
</organism>
<protein>
    <recommendedName>
        <fullName evidence="3">Cyclic nucleotide-binding domain-containing protein</fullName>
    </recommendedName>
</protein>
<comment type="caution">
    <text evidence="1">The sequence shown here is derived from an EMBL/GenBank/DDBJ whole genome shotgun (WGS) entry which is preliminary data.</text>
</comment>
<reference evidence="1" key="1">
    <citation type="journal article" date="2022" name="Int. J. Mol. Sci.">
        <title>Draft Genome of Tanacetum Coccineum: Genomic Comparison of Closely Related Tanacetum-Family Plants.</title>
        <authorList>
            <person name="Yamashiro T."/>
            <person name="Shiraishi A."/>
            <person name="Nakayama K."/>
            <person name="Satake H."/>
        </authorList>
    </citation>
    <scope>NUCLEOTIDE SEQUENCE</scope>
</reference>
<proteinExistence type="predicted"/>
<name>A0ABQ5FM16_9ASTR</name>
<keyword evidence="2" id="KW-1185">Reference proteome</keyword>
<sequence length="90" mass="9502">MLPLDVCSPSFEGTKELRYVRGGGGTIGGGDIGEFMYLLVDGDVGDLSLESMKDKEVATVDGVFEGAFGAFGLEMEALVDAMEVMVVDDE</sequence>
<dbReference type="EMBL" id="BQNB010017522">
    <property type="protein sequence ID" value="GJT64179.1"/>
    <property type="molecule type" value="Genomic_DNA"/>
</dbReference>